<evidence type="ECO:0000313" key="1">
    <source>
        <dbReference type="EMBL" id="NYH72776.1"/>
    </source>
</evidence>
<dbReference type="InterPro" id="IPR036291">
    <property type="entry name" value="NAD(P)-bd_dom_sf"/>
</dbReference>
<protein>
    <recommendedName>
        <fullName evidence="3">Saccharopine dehydrogenase</fullName>
    </recommendedName>
</protein>
<organism evidence="1 2">
    <name type="scientific">Phytopseudomonas flavescens</name>
    <dbReference type="NCBI Taxonomy" id="29435"/>
    <lineage>
        <taxon>Bacteria</taxon>
        <taxon>Pseudomonadati</taxon>
        <taxon>Pseudomonadota</taxon>
        <taxon>Gammaproteobacteria</taxon>
        <taxon>Pseudomonadales</taxon>
        <taxon>Pseudomonadaceae</taxon>
        <taxon>Phytopseudomonas</taxon>
    </lineage>
</organism>
<proteinExistence type="predicted"/>
<dbReference type="SUPFAM" id="SSF51735">
    <property type="entry name" value="NAD(P)-binding Rossmann-fold domains"/>
    <property type="match status" value="1"/>
</dbReference>
<evidence type="ECO:0008006" key="3">
    <source>
        <dbReference type="Google" id="ProtNLM"/>
    </source>
</evidence>
<dbReference type="RefSeq" id="WP_257026844.1">
    <property type="nucleotide sequence ID" value="NZ_JACBYV010000001.1"/>
</dbReference>
<evidence type="ECO:0000313" key="2">
    <source>
        <dbReference type="Proteomes" id="UP000578688"/>
    </source>
</evidence>
<comment type="caution">
    <text evidence="1">The sequence shown here is derived from an EMBL/GenBank/DDBJ whole genome shotgun (WGS) entry which is preliminary data.</text>
</comment>
<dbReference type="Proteomes" id="UP000578688">
    <property type="component" value="Unassembled WGS sequence"/>
</dbReference>
<keyword evidence="2" id="KW-1185">Reference proteome</keyword>
<dbReference type="EMBL" id="JACBYV010000001">
    <property type="protein sequence ID" value="NYH72776.1"/>
    <property type="molecule type" value="Genomic_DNA"/>
</dbReference>
<accession>A0A7Y9XJZ8</accession>
<dbReference type="AlphaFoldDB" id="A0A7Y9XJZ8"/>
<reference evidence="1 2" key="1">
    <citation type="submission" date="2020-07" db="EMBL/GenBank/DDBJ databases">
        <title>Genomic analyses of the natural microbiome of Caenorhabditis elegans.</title>
        <authorList>
            <person name="Samuel B."/>
        </authorList>
    </citation>
    <scope>NUCLEOTIDE SEQUENCE [LARGE SCALE GENOMIC DNA]</scope>
    <source>
        <strain evidence="1 2">BIGb0408</strain>
    </source>
</reference>
<name>A0A7Y9XJZ8_9GAMM</name>
<sequence length="350" mass="36498">MNANVGFPPATGGRTMPLDPILLMGGSGAIGRQTAQSLRAAYPDLPLLIGGRDLAKAQSTAAEIGGAEGVVIDPTRGDLGLSERQVSAVAVFYMDHSIAGLRFAQARGVPHLSISSGVFEIAPEIAAFMHTPNAAAVVLGYEWLVGATTVPALELAKAFSRVHEIRIGALVDEEDAGGPAVAADFEHLNKMLPAALTRKDGVYVWRAGDDAKAVFRAIDGTEIQATGFSSIDVVGLATATGARSVEFNLGSGVSSSRRAGHGLSTEIIIELNGEDHSGQQLSTRHAVFHPEGAAPLTAIGVSLILDRLVGLDGKPPTAPGLYFPYQVHDAAAYLARLEREGGRIMELQVP</sequence>
<gene>
    <name evidence="1" type="ORF">FHR27_001386</name>
</gene>